<evidence type="ECO:0000313" key="2">
    <source>
        <dbReference type="EMBL" id="EMR12406.1"/>
    </source>
</evidence>
<keyword evidence="3" id="KW-1185">Reference proteome</keyword>
<keyword evidence="1" id="KW-0472">Membrane</keyword>
<proteinExistence type="predicted"/>
<accession>M7NYX1</accession>
<dbReference type="RefSeq" id="WP_009727053.1">
    <property type="nucleotide sequence ID" value="NZ_APHR01000057.1"/>
</dbReference>
<comment type="caution">
    <text evidence="2">The sequence shown here is derived from an EMBL/GenBank/DDBJ whole genome shotgun (WGS) entry which is preliminary data.</text>
</comment>
<dbReference type="PATRIC" id="fig|1286106.3.peg.2082"/>
<dbReference type="EMBL" id="APHR01000057">
    <property type="protein sequence ID" value="EMR12406.1"/>
    <property type="molecule type" value="Genomic_DNA"/>
</dbReference>
<dbReference type="InterPro" id="IPR011990">
    <property type="entry name" value="TPR-like_helical_dom_sf"/>
</dbReference>
<reference evidence="2 3" key="1">
    <citation type="journal article" date="2013" name="Genome Announc.">
        <title>Draft Genome Sequence of Methylophaga lonarensis MPLT, a Haloalkaliphilic (Non-Methane-Utilizing) Methylotroph.</title>
        <authorList>
            <person name="Shetty S.A."/>
            <person name="Marathe N.P."/>
            <person name="Munot H."/>
            <person name="Antony C.P."/>
            <person name="Dhotre D.P."/>
            <person name="Murrell J.C."/>
            <person name="Shouche Y.S."/>
        </authorList>
    </citation>
    <scope>NUCLEOTIDE SEQUENCE [LARGE SCALE GENOMIC DNA]</scope>
    <source>
        <strain evidence="2 3">MPL</strain>
    </source>
</reference>
<dbReference type="STRING" id="1286106.MPL1_10417"/>
<organism evidence="2 3">
    <name type="scientific">Methylophaga lonarensis MPL</name>
    <dbReference type="NCBI Taxonomy" id="1286106"/>
    <lineage>
        <taxon>Bacteria</taxon>
        <taxon>Pseudomonadati</taxon>
        <taxon>Pseudomonadota</taxon>
        <taxon>Gammaproteobacteria</taxon>
        <taxon>Thiotrichales</taxon>
        <taxon>Piscirickettsiaceae</taxon>
        <taxon>Methylophaga</taxon>
    </lineage>
</organism>
<dbReference type="Gene3D" id="1.25.40.10">
    <property type="entry name" value="Tetratricopeptide repeat domain"/>
    <property type="match status" value="1"/>
</dbReference>
<keyword evidence="1" id="KW-0812">Transmembrane</keyword>
<dbReference type="Proteomes" id="UP000012019">
    <property type="component" value="Unassembled WGS sequence"/>
</dbReference>
<evidence type="ECO:0000256" key="1">
    <source>
        <dbReference type="SAM" id="Phobius"/>
    </source>
</evidence>
<dbReference type="SUPFAM" id="SSF48452">
    <property type="entry name" value="TPR-like"/>
    <property type="match status" value="1"/>
</dbReference>
<name>M7NYX1_9GAMM</name>
<gene>
    <name evidence="2" type="ORF">MPL1_10417</name>
</gene>
<evidence type="ECO:0000313" key="3">
    <source>
        <dbReference type="Proteomes" id="UP000012019"/>
    </source>
</evidence>
<sequence length="194" mass="22102">MNSRMITRGQLNSLLLTIAAITLMLLSWQLYQLFQTQRLNQQLIEVSQSVGIVETPQNARQNAEWYFTYGYQLRRNRLYDAAAEAYGHAERYADSPEQLSHIYYNLGNIYLLQAIDLAEDLVVNRAMAMADVAKDFYKSALRQNPDFWAAKYNFEAAQRLSRDLPLGEAVITDPDAPSSEDLWSAMPGFPIGLP</sequence>
<dbReference type="AlphaFoldDB" id="M7NYX1"/>
<keyword evidence="1" id="KW-1133">Transmembrane helix</keyword>
<feature type="transmembrane region" description="Helical" evidence="1">
    <location>
        <begin position="12"/>
        <end position="31"/>
    </location>
</feature>
<protein>
    <submittedName>
        <fullName evidence="2">MxaK protein</fullName>
    </submittedName>
</protein>
<dbReference type="eggNOG" id="ENOG5032213">
    <property type="taxonomic scope" value="Bacteria"/>
</dbReference>